<accession>A0ABY8BU05</accession>
<evidence type="ECO:0000256" key="2">
    <source>
        <dbReference type="HAMAP-Rule" id="MF_00048"/>
    </source>
</evidence>
<evidence type="ECO:0000256" key="1">
    <source>
        <dbReference type="ARBA" id="ARBA00006738"/>
    </source>
</evidence>
<dbReference type="CDD" id="cd20736">
    <property type="entry name" value="PoNe_Nuclease"/>
    <property type="match status" value="1"/>
</dbReference>
<sequence>MAAKDELGRAGENRAVAHLTARGFDVLDRNWRASDGEVDVVARAGRELVFVEVKTRRTDLFGDPLEAVGARKRARIWRLAHAWSAAHPEAAHGCRWRLDVIGITGGDPASARLEHLEDVPWA</sequence>
<dbReference type="Gene3D" id="3.40.1350.10">
    <property type="match status" value="1"/>
</dbReference>
<comment type="similarity">
    <text evidence="1 2">Belongs to the UPF0102 family.</text>
</comment>
<dbReference type="Pfam" id="PF02021">
    <property type="entry name" value="UPF0102"/>
    <property type="match status" value="1"/>
</dbReference>
<dbReference type="InterPro" id="IPR003509">
    <property type="entry name" value="UPF0102_YraN-like"/>
</dbReference>
<proteinExistence type="inferred from homology"/>
<dbReference type="InterPro" id="IPR011335">
    <property type="entry name" value="Restrct_endonuc-II-like"/>
</dbReference>
<dbReference type="Proteomes" id="UP001214553">
    <property type="component" value="Chromosome"/>
</dbReference>
<organism evidence="3 4">
    <name type="scientific">Microbacterium horticulturae</name>
    <dbReference type="NCBI Taxonomy" id="3028316"/>
    <lineage>
        <taxon>Bacteria</taxon>
        <taxon>Bacillati</taxon>
        <taxon>Actinomycetota</taxon>
        <taxon>Actinomycetes</taxon>
        <taxon>Micrococcales</taxon>
        <taxon>Microbacteriaceae</taxon>
        <taxon>Microbacterium</taxon>
    </lineage>
</organism>
<gene>
    <name evidence="3" type="ORF">PU630_08725</name>
</gene>
<dbReference type="HAMAP" id="MF_00048">
    <property type="entry name" value="UPF0102"/>
    <property type="match status" value="1"/>
</dbReference>
<dbReference type="InterPro" id="IPR011856">
    <property type="entry name" value="tRNA_endonuc-like_dom_sf"/>
</dbReference>
<dbReference type="NCBIfam" id="NF009150">
    <property type="entry name" value="PRK12497.1-3"/>
    <property type="match status" value="1"/>
</dbReference>
<dbReference type="SUPFAM" id="SSF52980">
    <property type="entry name" value="Restriction endonuclease-like"/>
    <property type="match status" value="1"/>
</dbReference>
<name>A0ABY8BU05_9MICO</name>
<dbReference type="NCBIfam" id="NF009154">
    <property type="entry name" value="PRK12497.3-3"/>
    <property type="match status" value="1"/>
</dbReference>
<dbReference type="EMBL" id="CP119108">
    <property type="protein sequence ID" value="WEG07355.1"/>
    <property type="molecule type" value="Genomic_DNA"/>
</dbReference>
<dbReference type="PANTHER" id="PTHR34039">
    <property type="entry name" value="UPF0102 PROTEIN YRAN"/>
    <property type="match status" value="1"/>
</dbReference>
<reference evidence="3 4" key="1">
    <citation type="submission" date="2023-03" db="EMBL/GenBank/DDBJ databases">
        <title>Genome sequence of Microbacterium sp. KACC 23027.</title>
        <authorList>
            <person name="Kim S."/>
            <person name="Heo J."/>
            <person name="Kwon S.-W."/>
        </authorList>
    </citation>
    <scope>NUCLEOTIDE SEQUENCE [LARGE SCALE GENOMIC DNA]</scope>
    <source>
        <strain evidence="3 4">KACC 23027</strain>
    </source>
</reference>
<protein>
    <recommendedName>
        <fullName evidence="2">UPF0102 protein PU630_08725</fullName>
    </recommendedName>
</protein>
<dbReference type="PANTHER" id="PTHR34039:SF1">
    <property type="entry name" value="UPF0102 PROTEIN YRAN"/>
    <property type="match status" value="1"/>
</dbReference>
<evidence type="ECO:0000313" key="3">
    <source>
        <dbReference type="EMBL" id="WEG07355.1"/>
    </source>
</evidence>
<keyword evidence="4" id="KW-1185">Reference proteome</keyword>
<dbReference type="NCBIfam" id="TIGR00252">
    <property type="entry name" value="YraN family protein"/>
    <property type="match status" value="1"/>
</dbReference>
<dbReference type="RefSeq" id="WP_275276694.1">
    <property type="nucleotide sequence ID" value="NZ_CP119108.1"/>
</dbReference>
<evidence type="ECO:0000313" key="4">
    <source>
        <dbReference type="Proteomes" id="UP001214553"/>
    </source>
</evidence>